<keyword evidence="2" id="KW-0762">Sugar transport</keyword>
<keyword evidence="2" id="KW-0813">Transport</keyword>
<dbReference type="AlphaFoldDB" id="A0A377Z5G0"/>
<proteinExistence type="predicted"/>
<evidence type="ECO:0000313" key="2">
    <source>
        <dbReference type="EMBL" id="STU60660.1"/>
    </source>
</evidence>
<name>A0A377Z5G0_KLEPO</name>
<organism evidence="2 3">
    <name type="scientific">Klebsiella pneumoniae subsp. ozaenae</name>
    <dbReference type="NCBI Taxonomy" id="574"/>
    <lineage>
        <taxon>Bacteria</taxon>
        <taxon>Pseudomonadati</taxon>
        <taxon>Pseudomonadota</taxon>
        <taxon>Gammaproteobacteria</taxon>
        <taxon>Enterobacterales</taxon>
        <taxon>Enterobacteriaceae</taxon>
        <taxon>Klebsiella/Raoultella group</taxon>
        <taxon>Klebsiella</taxon>
        <taxon>Klebsiella pneumoniae complex</taxon>
    </lineage>
</organism>
<dbReference type="Proteomes" id="UP000255382">
    <property type="component" value="Unassembled WGS sequence"/>
</dbReference>
<dbReference type="EMBL" id="UGLZ01000004">
    <property type="protein sequence ID" value="STU60660.1"/>
    <property type="molecule type" value="Genomic_DNA"/>
</dbReference>
<gene>
    <name evidence="2" type="ORF">NCTC5050_00666</name>
</gene>
<reference evidence="2 3" key="1">
    <citation type="submission" date="2018-06" db="EMBL/GenBank/DDBJ databases">
        <authorList>
            <consortium name="Pathogen Informatics"/>
            <person name="Doyle S."/>
        </authorList>
    </citation>
    <scope>NUCLEOTIDE SEQUENCE [LARGE SCALE GENOMIC DNA]</scope>
    <source>
        <strain evidence="2 3">NCTC5050</strain>
    </source>
</reference>
<feature type="transmembrane region" description="Helical" evidence="1">
    <location>
        <begin position="12"/>
        <end position="32"/>
    </location>
</feature>
<sequence length="46" mass="5281">MNENKLLGLAWISPYIIGLIVFTAFSLCFIFLSQFYRVRLDEPAGI</sequence>
<keyword evidence="1" id="KW-0472">Membrane</keyword>
<accession>A0A377Z5G0</accession>
<keyword evidence="1" id="KW-1133">Transmembrane helix</keyword>
<evidence type="ECO:0000313" key="3">
    <source>
        <dbReference type="Proteomes" id="UP000255382"/>
    </source>
</evidence>
<evidence type="ECO:0000256" key="1">
    <source>
        <dbReference type="SAM" id="Phobius"/>
    </source>
</evidence>
<keyword evidence="3" id="KW-1185">Reference proteome</keyword>
<protein>
    <submittedName>
        <fullName evidence="2">ABC sugar transporter</fullName>
    </submittedName>
</protein>
<keyword evidence="1" id="KW-0812">Transmembrane</keyword>